<evidence type="ECO:0000256" key="2">
    <source>
        <dbReference type="SAM" id="MobiDB-lite"/>
    </source>
</evidence>
<evidence type="ECO:0000313" key="5">
    <source>
        <dbReference type="EMBL" id="HFM99453.1"/>
    </source>
</evidence>
<dbReference type="SUPFAM" id="SSF53850">
    <property type="entry name" value="Periplasmic binding protein-like II"/>
    <property type="match status" value="1"/>
</dbReference>
<feature type="domain" description="PBP" evidence="4">
    <location>
        <begin position="55"/>
        <end position="281"/>
    </location>
</feature>
<evidence type="ECO:0000256" key="1">
    <source>
        <dbReference type="ARBA" id="ARBA00022729"/>
    </source>
</evidence>
<name>A0A7C3PG43_9CYAN</name>
<dbReference type="Pfam" id="PF12849">
    <property type="entry name" value="PBP_like_2"/>
    <property type="match status" value="1"/>
</dbReference>
<organism evidence="5">
    <name type="scientific">Oscillatoriales cyanobacterium SpSt-418</name>
    <dbReference type="NCBI Taxonomy" id="2282169"/>
    <lineage>
        <taxon>Bacteria</taxon>
        <taxon>Bacillati</taxon>
        <taxon>Cyanobacteriota</taxon>
        <taxon>Cyanophyceae</taxon>
        <taxon>Oscillatoriophycideae</taxon>
        <taxon>Oscillatoriales</taxon>
    </lineage>
</organism>
<dbReference type="PANTHER" id="PTHR30570:SF1">
    <property type="entry name" value="PHOSPHATE-BINDING PROTEIN PSTS"/>
    <property type="match status" value="1"/>
</dbReference>
<reference evidence="5" key="1">
    <citation type="journal article" date="2020" name="mSystems">
        <title>Genome- and Community-Level Interaction Insights into Carbon Utilization and Element Cycling Functions of Hydrothermarchaeota in Hydrothermal Sediment.</title>
        <authorList>
            <person name="Zhou Z."/>
            <person name="Liu Y."/>
            <person name="Xu W."/>
            <person name="Pan J."/>
            <person name="Luo Z.H."/>
            <person name="Li M."/>
        </authorList>
    </citation>
    <scope>NUCLEOTIDE SEQUENCE [LARGE SCALE GENOMIC DNA]</scope>
    <source>
        <strain evidence="5">SpSt-418</strain>
    </source>
</reference>
<feature type="region of interest" description="Disordered" evidence="2">
    <location>
        <begin position="293"/>
        <end position="323"/>
    </location>
</feature>
<dbReference type="EMBL" id="DSRU01000246">
    <property type="protein sequence ID" value="HFM99453.1"/>
    <property type="molecule type" value="Genomic_DNA"/>
</dbReference>
<dbReference type="Gene3D" id="3.40.190.10">
    <property type="entry name" value="Periplasmic binding protein-like II"/>
    <property type="match status" value="2"/>
</dbReference>
<protein>
    <submittedName>
        <fullName evidence="5">DUF4912 domain-containing protein</fullName>
    </submittedName>
</protein>
<dbReference type="InterPro" id="IPR032585">
    <property type="entry name" value="DUF4912"/>
</dbReference>
<dbReference type="AlphaFoldDB" id="A0A7C3PG43"/>
<sequence length="929" mass="100009">MKMKRKQTIIQASVLMVAMAAGAKPLAETIKVLPAIAQEATTPLFKLPASLPDGTKIVVDGSNSMAVPNAALEKRFEEKYAGTDVTLAGSSTVDALDALTSGKIDLAAIGRPLTDKEKAEGLQQTLLQRGKVAIIVSPENPFNGNLTFDQFAKIFRGEITDWKQVGGQPGPIKFVDHPDKSDTRLSLSKYKVFEGKPFIAGPNAVKAADDTPEEIVKELGTNGISYVIADQVLENPSVRILEMHKTLPTDPRYPYSQPRGYAYTKDLKPGTQAFLGFATSDPGQEVVAEAIGEASPDPAVSPEAVASPEASPSETVSQAPAATTAAEQRGGFPWWLLLLPLAGLLFWFLRPRGGAAPVAAPVAAPIAPPVTPEGRIILTPRDCRNAYAYWEVPQASKDALKRQGGKKLVARLCDVTGIDYTKTPAHRVEQFDCKESDPDLHIPIPQDDRDYLVELGYTTDDGGWLPLCRSEHVRVPACKPDVLNTTVSPIETVTPPTIPSVVPAIGVAAAAAGAAAIPGLLGDRAETAESRVILTPRTCRDAYAYWEVPESAKNALKAEGGKNLMVRLYDVTGVNLDREPANRIEQFECSESDPDRHIPIPVDNRDYLVEVGYTTESGGWLPLCRSEYVRVPACKPGDVEAVVTAPAAPDVAAPPSSNGGLNLGAIAPVAGAVAGAAAVAGLVGKDKSPDESRMTLSARGTKQAYAYWQVPDAAKASAKTEGGVKPQVRFYDVTGIDMDHTPAHNVQVFGWDEKDNDRILPVPSLDRDYIAEVGYETADQRWIKLARSNHIRVPSGGFKPAPGVTQAIKVHNRGNCYLLTPEEMNNIQQKAVSTKLEPGIYKVRIKDGAFDYKKEVGHVGEPWVLLWIYGGKVINKKTNVPVPATWTTLNGYEDELILEVIEPATLSAFFIDTFIDDNEGEVTLSVSRS</sequence>
<feature type="signal peptide" evidence="3">
    <location>
        <begin position="1"/>
        <end position="23"/>
    </location>
</feature>
<dbReference type="InterPro" id="IPR024370">
    <property type="entry name" value="PBP_domain"/>
</dbReference>
<feature type="chain" id="PRO_5028005008" evidence="3">
    <location>
        <begin position="24"/>
        <end position="929"/>
    </location>
</feature>
<accession>A0A7C3PG43</accession>
<proteinExistence type="predicted"/>
<feature type="compositionally biased region" description="Polar residues" evidence="2">
    <location>
        <begin position="310"/>
        <end position="321"/>
    </location>
</feature>
<dbReference type="InterPro" id="IPR050811">
    <property type="entry name" value="Phosphate_ABC_transporter"/>
</dbReference>
<evidence type="ECO:0000256" key="3">
    <source>
        <dbReference type="SAM" id="SignalP"/>
    </source>
</evidence>
<dbReference type="Pfam" id="PF16258">
    <property type="entry name" value="DUF4912"/>
    <property type="match status" value="3"/>
</dbReference>
<dbReference type="PANTHER" id="PTHR30570">
    <property type="entry name" value="PERIPLASMIC PHOSPHATE BINDING COMPONENT OF PHOSPHATE ABC TRANSPORTER"/>
    <property type="match status" value="1"/>
</dbReference>
<comment type="caution">
    <text evidence="5">The sequence shown here is derived from an EMBL/GenBank/DDBJ whole genome shotgun (WGS) entry which is preliminary data.</text>
</comment>
<keyword evidence="1 3" id="KW-0732">Signal</keyword>
<gene>
    <name evidence="5" type="ORF">ENR64_17155</name>
</gene>
<evidence type="ECO:0000259" key="4">
    <source>
        <dbReference type="Pfam" id="PF12849"/>
    </source>
</evidence>